<dbReference type="AlphaFoldDB" id="A0A2S7UX33"/>
<dbReference type="EMBL" id="MSCH01000003">
    <property type="protein sequence ID" value="PQJ54546.1"/>
    <property type="molecule type" value="Genomic_DNA"/>
</dbReference>
<gene>
    <name evidence="1" type="ORF">BTO11_13415</name>
</gene>
<protein>
    <submittedName>
        <fullName evidence="1">Uncharacterized protein</fullName>
    </submittedName>
</protein>
<comment type="caution">
    <text evidence="1">The sequence shown here is derived from an EMBL/GenBank/DDBJ whole genome shotgun (WGS) entry which is preliminary data.</text>
</comment>
<dbReference type="Proteomes" id="UP000239007">
    <property type="component" value="Unassembled WGS sequence"/>
</dbReference>
<dbReference type="Pfam" id="PF13207">
    <property type="entry name" value="AAA_17"/>
    <property type="match status" value="1"/>
</dbReference>
<reference evidence="1 2" key="1">
    <citation type="submission" date="2016-12" db="EMBL/GenBank/DDBJ databases">
        <title>Diversity of luminous bacteria.</title>
        <authorList>
            <person name="Yoshizawa S."/>
            <person name="Kogure K."/>
        </authorList>
    </citation>
    <scope>NUCLEOTIDE SEQUENCE [LARGE SCALE GENOMIC DNA]</scope>
    <source>
        <strain evidence="1 2">SA4-48</strain>
    </source>
</reference>
<dbReference type="InterPro" id="IPR029057">
    <property type="entry name" value="PRTase-like"/>
</dbReference>
<organism evidence="1 2">
    <name type="scientific">Psychrosphaera saromensis</name>
    <dbReference type="NCBI Taxonomy" id="716813"/>
    <lineage>
        <taxon>Bacteria</taxon>
        <taxon>Pseudomonadati</taxon>
        <taxon>Pseudomonadota</taxon>
        <taxon>Gammaproteobacteria</taxon>
        <taxon>Alteromonadales</taxon>
        <taxon>Pseudoalteromonadaceae</taxon>
        <taxon>Psychrosphaera</taxon>
    </lineage>
</organism>
<evidence type="ECO:0000313" key="1">
    <source>
        <dbReference type="EMBL" id="PQJ54546.1"/>
    </source>
</evidence>
<keyword evidence="2" id="KW-1185">Reference proteome</keyword>
<accession>A0A2S7UX33</accession>
<dbReference type="Gene3D" id="3.40.50.2020">
    <property type="match status" value="1"/>
</dbReference>
<dbReference type="CDD" id="cd06223">
    <property type="entry name" value="PRTases_typeI"/>
    <property type="match status" value="1"/>
</dbReference>
<dbReference type="SUPFAM" id="SSF52540">
    <property type="entry name" value="P-loop containing nucleoside triphosphate hydrolases"/>
    <property type="match status" value="1"/>
</dbReference>
<dbReference type="RefSeq" id="WP_181135910.1">
    <property type="nucleotide sequence ID" value="NZ_BMYG01000001.1"/>
</dbReference>
<proteinExistence type="predicted"/>
<dbReference type="InterPro" id="IPR000836">
    <property type="entry name" value="PRTase_dom"/>
</dbReference>
<dbReference type="Gene3D" id="3.40.50.300">
    <property type="entry name" value="P-loop containing nucleotide triphosphate hydrolases"/>
    <property type="match status" value="1"/>
</dbReference>
<dbReference type="SUPFAM" id="SSF53271">
    <property type="entry name" value="PRTase-like"/>
    <property type="match status" value="1"/>
</dbReference>
<evidence type="ECO:0000313" key="2">
    <source>
        <dbReference type="Proteomes" id="UP000239007"/>
    </source>
</evidence>
<sequence>MDNNYLFYIVGIAGSGKTAVCKDLVKGIDNSQAIQTSSRFKIFFKDRGFHSLKEIDSIPLKDRDILINKLHRTFVNDKRNNTFTFLDGHMLVLNSKTNKLINSMPSENRGISDGIIFLNTPTRLIAENIKMDNRTCKRRRDEVNIDRLNKRTEAEFQAAEDYCYKNNIEFGVLNNIFENDNFLSLGLDDVRYLNNYYVKADSKLRTLYKDQFDPKLSPSELRKYHFKIGELIVDPLIQKTGLTPERYQVLSIPRSGNIIANGFCNEFNGMILMCKEPSEIVKELDPNKPLIIIDSVIDTCSTVKKIINGIPSSFSKPIHMVCMAINIKALTVIESLESKVTFHCLGFSNKVKRPEGKSDMGARLYGTLN</sequence>
<name>A0A2S7UX33_9GAMM</name>
<dbReference type="InterPro" id="IPR027417">
    <property type="entry name" value="P-loop_NTPase"/>
</dbReference>